<dbReference type="GO" id="GO:0034451">
    <property type="term" value="C:centriolar satellite"/>
    <property type="evidence" value="ECO:0007669"/>
    <property type="project" value="TreeGrafter"/>
</dbReference>
<evidence type="ECO:0000313" key="3">
    <source>
        <dbReference type="Proteomes" id="UP000264820"/>
    </source>
</evidence>
<evidence type="ECO:0000313" key="2">
    <source>
        <dbReference type="Ensembl" id="ENSHCOP00000014798.1"/>
    </source>
</evidence>
<evidence type="ECO:0000256" key="1">
    <source>
        <dbReference type="SAM" id="Coils"/>
    </source>
</evidence>
<reference evidence="2" key="2">
    <citation type="submission" date="2025-09" db="UniProtKB">
        <authorList>
            <consortium name="Ensembl"/>
        </authorList>
    </citation>
    <scope>IDENTIFICATION</scope>
</reference>
<keyword evidence="3" id="KW-1185">Reference proteome</keyword>
<dbReference type="AlphaFoldDB" id="A0A3Q2YC21"/>
<proteinExistence type="predicted"/>
<dbReference type="Proteomes" id="UP000264820">
    <property type="component" value="Unplaced"/>
</dbReference>
<dbReference type="InterPro" id="IPR038929">
    <property type="entry name" value="CCDC13"/>
</dbReference>
<sequence>IAGDVAAVKIVALSKKNRELTSEVERERSKSKQNSNRIKELDKQVGLDDNPAMKSLKDKLSSAQFKVTEHRNQIQFLKQELKLAQKVLVSEVGEDANIQQLLSCAGSFRGRAQQILALQSRVKRVTYNMILNTLNDAQMVVCRFVPCDWLATSSGCILATARRQPG</sequence>
<keyword evidence="1" id="KW-0175">Coiled coil</keyword>
<dbReference type="GeneTree" id="ENSGT00390000000596"/>
<reference evidence="2" key="1">
    <citation type="submission" date="2025-08" db="UniProtKB">
        <authorList>
            <consortium name="Ensembl"/>
        </authorList>
    </citation>
    <scope>IDENTIFICATION</scope>
</reference>
<organism evidence="2 3">
    <name type="scientific">Hippocampus comes</name>
    <name type="common">Tiger tail seahorse</name>
    <dbReference type="NCBI Taxonomy" id="109280"/>
    <lineage>
        <taxon>Eukaryota</taxon>
        <taxon>Metazoa</taxon>
        <taxon>Chordata</taxon>
        <taxon>Craniata</taxon>
        <taxon>Vertebrata</taxon>
        <taxon>Euteleostomi</taxon>
        <taxon>Actinopterygii</taxon>
        <taxon>Neopterygii</taxon>
        <taxon>Teleostei</taxon>
        <taxon>Neoteleostei</taxon>
        <taxon>Acanthomorphata</taxon>
        <taxon>Syngnathiaria</taxon>
        <taxon>Syngnathiformes</taxon>
        <taxon>Syngnathoidei</taxon>
        <taxon>Syngnathidae</taxon>
        <taxon>Hippocampus</taxon>
    </lineage>
</organism>
<dbReference type="OMA" id="DNPAMKS"/>
<protein>
    <submittedName>
        <fullName evidence="2">Uncharacterized protein</fullName>
    </submittedName>
</protein>
<name>A0A3Q2YC21_HIPCM</name>
<dbReference type="PANTHER" id="PTHR31935">
    <property type="entry name" value="COILED-COIL DOMAIN-CONTAINING PROTEIN 13"/>
    <property type="match status" value="1"/>
</dbReference>
<feature type="coiled-coil region" evidence="1">
    <location>
        <begin position="10"/>
        <end position="87"/>
    </location>
</feature>
<dbReference type="GO" id="GO:1905515">
    <property type="term" value="P:non-motile cilium assembly"/>
    <property type="evidence" value="ECO:0007669"/>
    <property type="project" value="TreeGrafter"/>
</dbReference>
<dbReference type="Ensembl" id="ENSHCOT00000022520.1">
    <property type="protein sequence ID" value="ENSHCOP00000014798.1"/>
    <property type="gene ID" value="ENSHCOG00000018266.1"/>
</dbReference>
<dbReference type="GO" id="GO:0031122">
    <property type="term" value="P:cytoplasmic microtubule organization"/>
    <property type="evidence" value="ECO:0007669"/>
    <property type="project" value="TreeGrafter"/>
</dbReference>
<dbReference type="STRING" id="109280.ENSHCOP00000014798"/>
<dbReference type="PANTHER" id="PTHR31935:SF1">
    <property type="entry name" value="COILED-COIL DOMAIN-CONTAINING PROTEIN 13"/>
    <property type="match status" value="1"/>
</dbReference>
<accession>A0A3Q2YC21</accession>